<keyword evidence="16" id="KW-1185">Reference proteome</keyword>
<comment type="cofactor">
    <cofactor evidence="13">
        <name>Mg(2+)</name>
        <dbReference type="ChEBI" id="CHEBI:18420"/>
    </cofactor>
    <cofactor evidence="13">
        <name>Mn(2+)</name>
        <dbReference type="ChEBI" id="CHEBI:29035"/>
    </cofactor>
    <text evidence="13">Mg(2+) or Mn(2+) required for ssDNA cleavage activity.</text>
</comment>
<dbReference type="KEGG" id="taqu:KDW03_05075"/>
<evidence type="ECO:0000256" key="11">
    <source>
        <dbReference type="ARBA" id="ARBA00023118"/>
    </source>
</evidence>
<dbReference type="NCBIfam" id="TIGR00372">
    <property type="entry name" value="cas4"/>
    <property type="match status" value="1"/>
</dbReference>
<dbReference type="EC" id="3.1.12.1" evidence="3 13"/>
<organism evidence="15 16">
    <name type="scientific">Thermospira aquatica</name>
    <dbReference type="NCBI Taxonomy" id="2828656"/>
    <lineage>
        <taxon>Bacteria</taxon>
        <taxon>Pseudomonadati</taxon>
        <taxon>Spirochaetota</taxon>
        <taxon>Spirochaetia</taxon>
        <taxon>Brevinematales</taxon>
        <taxon>Thermospiraceae</taxon>
        <taxon>Thermospira</taxon>
    </lineage>
</organism>
<feature type="domain" description="DUF83" evidence="14">
    <location>
        <begin position="10"/>
        <end position="194"/>
    </location>
</feature>
<evidence type="ECO:0000256" key="10">
    <source>
        <dbReference type="ARBA" id="ARBA00023014"/>
    </source>
</evidence>
<evidence type="ECO:0000256" key="12">
    <source>
        <dbReference type="ARBA" id="ARBA00023211"/>
    </source>
</evidence>
<evidence type="ECO:0000256" key="4">
    <source>
        <dbReference type="ARBA" id="ARBA00020049"/>
    </source>
</evidence>
<keyword evidence="7 13" id="KW-0378">Hydrolase</keyword>
<dbReference type="InterPro" id="IPR013343">
    <property type="entry name" value="CRISPR-assoc_prot_Cas4"/>
</dbReference>
<accession>A0AAX3BGL7</accession>
<dbReference type="GO" id="GO:0004527">
    <property type="term" value="F:exonuclease activity"/>
    <property type="evidence" value="ECO:0007669"/>
    <property type="project" value="UniProtKB-KW"/>
</dbReference>
<keyword evidence="10 13" id="KW-0411">Iron-sulfur</keyword>
<dbReference type="PANTHER" id="PTHR36531:SF6">
    <property type="entry name" value="DNA REPLICATION ATP-DEPENDENT HELICASE_NUCLEASE DNA2"/>
    <property type="match status" value="1"/>
</dbReference>
<keyword evidence="5 13" id="KW-0540">Nuclease</keyword>
<keyword evidence="11 13" id="KW-0051">Antiviral defense</keyword>
<gene>
    <name evidence="15" type="primary">cas4</name>
    <name evidence="15" type="ORF">KDW03_05075</name>
</gene>
<evidence type="ECO:0000256" key="5">
    <source>
        <dbReference type="ARBA" id="ARBA00022722"/>
    </source>
</evidence>
<dbReference type="InterPro" id="IPR051827">
    <property type="entry name" value="Cas4_exonuclease"/>
</dbReference>
<dbReference type="InterPro" id="IPR022765">
    <property type="entry name" value="Dna2/Cas4_DUF83"/>
</dbReference>
<dbReference type="AlphaFoldDB" id="A0AAX3BGL7"/>
<evidence type="ECO:0000313" key="16">
    <source>
        <dbReference type="Proteomes" id="UP001056539"/>
    </source>
</evidence>
<sequence length="194" mass="23493">MKEIFFTPSDVIEYLFCPRFTYFMEVLKIPQQEQTREKVLIGRSLHKKKQKENTTYLRKRLSIKEKIVNAYLISPRYHIKGIVDELLFTKNNQAIIIDYKFAEYKEYLYDTYRTQLAMYGLCVRDIYQREIKRGFIVFTRSSNKMVEVSLSEEDYHHVLHIIHNMLKIIEFEYFPPVKKNQNKCIDCTYQKICV</sequence>
<comment type="similarity">
    <text evidence="2 13">Belongs to the CRISPR-associated exonuclease Cas4 family.</text>
</comment>
<dbReference type="Proteomes" id="UP001056539">
    <property type="component" value="Chromosome"/>
</dbReference>
<comment type="cofactor">
    <cofactor evidence="13">
        <name>iron-sulfur cluster</name>
        <dbReference type="ChEBI" id="CHEBI:30408"/>
    </cofactor>
</comment>
<evidence type="ECO:0000256" key="3">
    <source>
        <dbReference type="ARBA" id="ARBA00012768"/>
    </source>
</evidence>
<evidence type="ECO:0000256" key="9">
    <source>
        <dbReference type="ARBA" id="ARBA00023004"/>
    </source>
</evidence>
<keyword evidence="9 13" id="KW-0408">Iron</keyword>
<proteinExistence type="inferred from homology"/>
<dbReference type="EMBL" id="CP073355">
    <property type="protein sequence ID" value="URA11169.1"/>
    <property type="molecule type" value="Genomic_DNA"/>
</dbReference>
<keyword evidence="12 13" id="KW-0464">Manganese</keyword>
<dbReference type="RefSeq" id="WP_271436304.1">
    <property type="nucleotide sequence ID" value="NZ_CP073355.1"/>
</dbReference>
<dbReference type="InterPro" id="IPR011604">
    <property type="entry name" value="PDDEXK-like_dom_sf"/>
</dbReference>
<evidence type="ECO:0000259" key="14">
    <source>
        <dbReference type="Pfam" id="PF01930"/>
    </source>
</evidence>
<evidence type="ECO:0000313" key="15">
    <source>
        <dbReference type="EMBL" id="URA11169.1"/>
    </source>
</evidence>
<keyword evidence="6 13" id="KW-0479">Metal-binding</keyword>
<reference evidence="15" key="2">
    <citation type="submission" date="2022-06" db="EMBL/GenBank/DDBJ databases">
        <title>Thermospira aquatica gen. nov., sp. nov.</title>
        <authorList>
            <person name="Ben Ali Gam Z."/>
            <person name="Labat M."/>
        </authorList>
    </citation>
    <scope>NUCLEOTIDE SEQUENCE</scope>
    <source>
        <strain evidence="15">F1F22</strain>
    </source>
</reference>
<evidence type="ECO:0000256" key="6">
    <source>
        <dbReference type="ARBA" id="ARBA00022723"/>
    </source>
</evidence>
<dbReference type="Gene3D" id="3.90.320.10">
    <property type="match status" value="1"/>
</dbReference>
<dbReference type="GO" id="GO:0051607">
    <property type="term" value="P:defense response to virus"/>
    <property type="evidence" value="ECO:0007669"/>
    <property type="project" value="UniProtKB-KW"/>
</dbReference>
<name>A0AAX3BGL7_9SPIR</name>
<comment type="function">
    <text evidence="13">CRISPR (clustered regularly interspaced short palindromic repeat) is an adaptive immune system that provides protection against mobile genetic elements (viruses, transposable elements and conjugative plasmids). CRISPR clusters contain sequences complementary to antecedent mobile elements and target invading nucleic acids. CRISPR clusters are transcribed and processed into CRISPR RNA (crRNA).</text>
</comment>
<dbReference type="GO" id="GO:0046872">
    <property type="term" value="F:metal ion binding"/>
    <property type="evidence" value="ECO:0007669"/>
    <property type="project" value="UniProtKB-KW"/>
</dbReference>
<evidence type="ECO:0000256" key="2">
    <source>
        <dbReference type="ARBA" id="ARBA00009189"/>
    </source>
</evidence>
<protein>
    <recommendedName>
        <fullName evidence="4 13">CRISPR-associated exonuclease Cas4</fullName>
        <ecNumber evidence="3 13">3.1.12.1</ecNumber>
    </recommendedName>
</protein>
<reference evidence="15" key="1">
    <citation type="submission" date="2021-04" db="EMBL/GenBank/DDBJ databases">
        <authorList>
            <person name="Postec A."/>
        </authorList>
    </citation>
    <scope>NUCLEOTIDE SEQUENCE</scope>
    <source>
        <strain evidence="15">F1F22</strain>
    </source>
</reference>
<keyword evidence="8 13" id="KW-0269">Exonuclease</keyword>
<evidence type="ECO:0000256" key="1">
    <source>
        <dbReference type="ARBA" id="ARBA00001966"/>
    </source>
</evidence>
<dbReference type="GO" id="GO:0051536">
    <property type="term" value="F:iron-sulfur cluster binding"/>
    <property type="evidence" value="ECO:0007669"/>
    <property type="project" value="UniProtKB-KW"/>
</dbReference>
<dbReference type="PANTHER" id="PTHR36531">
    <property type="entry name" value="CRISPR-ASSOCIATED EXONUCLEASE CAS4"/>
    <property type="match status" value="1"/>
</dbReference>
<evidence type="ECO:0000256" key="8">
    <source>
        <dbReference type="ARBA" id="ARBA00022839"/>
    </source>
</evidence>
<dbReference type="Pfam" id="PF01930">
    <property type="entry name" value="Cas_Cas4"/>
    <property type="match status" value="1"/>
</dbReference>
<comment type="cofactor">
    <cofactor evidence="1">
        <name>[4Fe-4S] cluster</name>
        <dbReference type="ChEBI" id="CHEBI:49883"/>
    </cofactor>
</comment>
<evidence type="ECO:0000256" key="13">
    <source>
        <dbReference type="RuleBase" id="RU365022"/>
    </source>
</evidence>
<evidence type="ECO:0000256" key="7">
    <source>
        <dbReference type="ARBA" id="ARBA00022801"/>
    </source>
</evidence>